<dbReference type="OrthoDB" id="6466362at2759"/>
<evidence type="ECO:0000313" key="1">
    <source>
        <dbReference type="EMBL" id="GFU34296.1"/>
    </source>
</evidence>
<keyword evidence="2" id="KW-1185">Reference proteome</keyword>
<feature type="non-terminal residue" evidence="1">
    <location>
        <position position="40"/>
    </location>
</feature>
<dbReference type="AlphaFoldDB" id="A0A8X6QNG1"/>
<sequence>MQTYFVASQKGLHLRDIRVGEKTISAFIDTGSSINLIRKD</sequence>
<protein>
    <submittedName>
        <fullName evidence="1">Uncharacterized protein</fullName>
    </submittedName>
</protein>
<reference evidence="1" key="1">
    <citation type="submission" date="2020-08" db="EMBL/GenBank/DDBJ databases">
        <title>Multicomponent nature underlies the extraordinary mechanical properties of spider dragline silk.</title>
        <authorList>
            <person name="Kono N."/>
            <person name="Nakamura H."/>
            <person name="Mori M."/>
            <person name="Yoshida Y."/>
            <person name="Ohtoshi R."/>
            <person name="Malay A.D."/>
            <person name="Moran D.A.P."/>
            <person name="Tomita M."/>
            <person name="Numata K."/>
            <person name="Arakawa K."/>
        </authorList>
    </citation>
    <scope>NUCLEOTIDE SEQUENCE</scope>
</reference>
<comment type="caution">
    <text evidence="1">The sequence shown here is derived from an EMBL/GenBank/DDBJ whole genome shotgun (WGS) entry which is preliminary data.</text>
</comment>
<organism evidence="1 2">
    <name type="scientific">Nephila pilipes</name>
    <name type="common">Giant wood spider</name>
    <name type="synonym">Nephila maculata</name>
    <dbReference type="NCBI Taxonomy" id="299642"/>
    <lineage>
        <taxon>Eukaryota</taxon>
        <taxon>Metazoa</taxon>
        <taxon>Ecdysozoa</taxon>
        <taxon>Arthropoda</taxon>
        <taxon>Chelicerata</taxon>
        <taxon>Arachnida</taxon>
        <taxon>Araneae</taxon>
        <taxon>Araneomorphae</taxon>
        <taxon>Entelegynae</taxon>
        <taxon>Araneoidea</taxon>
        <taxon>Nephilidae</taxon>
        <taxon>Nephila</taxon>
    </lineage>
</organism>
<dbReference type="Proteomes" id="UP000887013">
    <property type="component" value="Unassembled WGS sequence"/>
</dbReference>
<name>A0A8X6QNG1_NEPPI</name>
<dbReference type="EMBL" id="BMAW01034228">
    <property type="protein sequence ID" value="GFU34296.1"/>
    <property type="molecule type" value="Genomic_DNA"/>
</dbReference>
<proteinExistence type="predicted"/>
<gene>
    <name evidence="1" type="ORF">NPIL_522631</name>
</gene>
<evidence type="ECO:0000313" key="2">
    <source>
        <dbReference type="Proteomes" id="UP000887013"/>
    </source>
</evidence>
<accession>A0A8X6QNG1</accession>